<dbReference type="AlphaFoldDB" id="A0A427B3G1"/>
<dbReference type="Proteomes" id="UP000287651">
    <property type="component" value="Unassembled WGS sequence"/>
</dbReference>
<gene>
    <name evidence="1" type="ORF">B296_00018117</name>
</gene>
<organism evidence="1 2">
    <name type="scientific">Ensete ventricosum</name>
    <name type="common">Abyssinian banana</name>
    <name type="synonym">Musa ensete</name>
    <dbReference type="NCBI Taxonomy" id="4639"/>
    <lineage>
        <taxon>Eukaryota</taxon>
        <taxon>Viridiplantae</taxon>
        <taxon>Streptophyta</taxon>
        <taxon>Embryophyta</taxon>
        <taxon>Tracheophyta</taxon>
        <taxon>Spermatophyta</taxon>
        <taxon>Magnoliopsida</taxon>
        <taxon>Liliopsida</taxon>
        <taxon>Zingiberales</taxon>
        <taxon>Musaceae</taxon>
        <taxon>Ensete</taxon>
    </lineage>
</organism>
<dbReference type="EMBL" id="AMZH03000578">
    <property type="protein sequence ID" value="RRT83012.1"/>
    <property type="molecule type" value="Genomic_DNA"/>
</dbReference>
<reference evidence="1 2" key="1">
    <citation type="journal article" date="2014" name="Agronomy (Basel)">
        <title>A Draft Genome Sequence for Ensete ventricosum, the Drought-Tolerant Tree Against Hunger.</title>
        <authorList>
            <person name="Harrison J."/>
            <person name="Moore K.A."/>
            <person name="Paszkiewicz K."/>
            <person name="Jones T."/>
            <person name="Grant M."/>
            <person name="Ambacheew D."/>
            <person name="Muzemil S."/>
            <person name="Studholme D.J."/>
        </authorList>
    </citation>
    <scope>NUCLEOTIDE SEQUENCE [LARGE SCALE GENOMIC DNA]</scope>
</reference>
<sequence>MLQSLTSKPLSMAPGASASFLYPLSNDSFYDCLSVMPSHPAVVASPPHNQRLQLVAALAAIILYSSCQVNRRRLTRVKRPPLLFPRLISKEYIDKRRSSLPLALCGSRPLFSNRAHRVDAAAFSLPQLRPPLPCHCPAALSSSAAAAISSSAGGVASVASPYCKPLLHPPYRHCNLLYQELPFLPCFSSARCRTPLLQPAAAPATITPTPTIAATAANLTGHNRCPLLRLPSPLSSAAVPCRSASFLAAAAIPSPHLPPLLPVAGSVALATSPRCMPLLLASTLLQSLPSFPLPQQRSTMSFSVTISISPSQSQPQQQGLPIDRYPQPPLPRAPVPFLCLLDRERRRGLLFLAGTDLLQPTPSATTASFSATATAASSASCVVVPLHSCVDGVRCRQQHTSSSPPLLPLLPTAIVHRV</sequence>
<accession>A0A427B3G1</accession>
<comment type="caution">
    <text evidence="1">The sequence shown here is derived from an EMBL/GenBank/DDBJ whole genome shotgun (WGS) entry which is preliminary data.</text>
</comment>
<proteinExistence type="predicted"/>
<protein>
    <submittedName>
        <fullName evidence="1">Uncharacterized protein</fullName>
    </submittedName>
</protein>
<evidence type="ECO:0000313" key="2">
    <source>
        <dbReference type="Proteomes" id="UP000287651"/>
    </source>
</evidence>
<evidence type="ECO:0000313" key="1">
    <source>
        <dbReference type="EMBL" id="RRT83012.1"/>
    </source>
</evidence>
<name>A0A427B3G1_ENSVE</name>